<keyword evidence="5 6" id="KW-0472">Membrane</keyword>
<comment type="subcellular location">
    <subcellularLocation>
        <location evidence="1">Cell membrane</location>
        <topology evidence="1">Multi-pass membrane protein</topology>
    </subcellularLocation>
</comment>
<feature type="transmembrane region" description="Helical" evidence="6">
    <location>
        <begin position="363"/>
        <end position="381"/>
    </location>
</feature>
<dbReference type="InterPro" id="IPR002797">
    <property type="entry name" value="Polysacc_synth"/>
</dbReference>
<gene>
    <name evidence="7" type="ORF">OW729_03525</name>
</gene>
<dbReference type="InterPro" id="IPR050833">
    <property type="entry name" value="Poly_Biosynth_Transport"/>
</dbReference>
<keyword evidence="4 6" id="KW-1133">Transmembrane helix</keyword>
<feature type="transmembrane region" description="Helical" evidence="6">
    <location>
        <begin position="47"/>
        <end position="66"/>
    </location>
</feature>
<evidence type="ECO:0000256" key="5">
    <source>
        <dbReference type="ARBA" id="ARBA00023136"/>
    </source>
</evidence>
<dbReference type="Proteomes" id="UP001144612">
    <property type="component" value="Unassembled WGS sequence"/>
</dbReference>
<feature type="transmembrane region" description="Helical" evidence="6">
    <location>
        <begin position="324"/>
        <end position="343"/>
    </location>
</feature>
<dbReference type="CDD" id="cd13124">
    <property type="entry name" value="MATE_SpoVB_like"/>
    <property type="match status" value="1"/>
</dbReference>
<reference evidence="7" key="1">
    <citation type="submission" date="2022-12" db="EMBL/GenBank/DDBJ databases">
        <title>Clostridium sp. nov., isolated from industrial wastewater.</title>
        <authorList>
            <person name="Jiayan W."/>
        </authorList>
    </citation>
    <scope>NUCLEOTIDE SEQUENCE</scope>
    <source>
        <strain evidence="7">ZC22-4</strain>
    </source>
</reference>
<protein>
    <submittedName>
        <fullName evidence="7">Polysaccharide biosynthesis protein</fullName>
    </submittedName>
</protein>
<feature type="transmembrane region" description="Helical" evidence="6">
    <location>
        <begin position="87"/>
        <end position="107"/>
    </location>
</feature>
<feature type="transmembrane region" description="Helical" evidence="6">
    <location>
        <begin position="185"/>
        <end position="205"/>
    </location>
</feature>
<feature type="transmembrane region" description="Helical" evidence="6">
    <location>
        <begin position="484"/>
        <end position="505"/>
    </location>
</feature>
<evidence type="ECO:0000256" key="4">
    <source>
        <dbReference type="ARBA" id="ARBA00022989"/>
    </source>
</evidence>
<dbReference type="EMBL" id="JAPQFJ010000003">
    <property type="protein sequence ID" value="MCY6957674.1"/>
    <property type="molecule type" value="Genomic_DNA"/>
</dbReference>
<feature type="transmembrane region" description="Helical" evidence="6">
    <location>
        <begin position="12"/>
        <end position="35"/>
    </location>
</feature>
<evidence type="ECO:0000256" key="6">
    <source>
        <dbReference type="SAM" id="Phobius"/>
    </source>
</evidence>
<dbReference type="RefSeq" id="WP_268060060.1">
    <property type="nucleotide sequence ID" value="NZ_JAPQFJ010000003.1"/>
</dbReference>
<keyword evidence="2" id="KW-1003">Cell membrane</keyword>
<dbReference type="PANTHER" id="PTHR30250">
    <property type="entry name" value="PST FAMILY PREDICTED COLANIC ACID TRANSPORTER"/>
    <property type="match status" value="1"/>
</dbReference>
<dbReference type="Pfam" id="PF01943">
    <property type="entry name" value="Polysacc_synt"/>
    <property type="match status" value="1"/>
</dbReference>
<name>A0ABT4D5V5_9CLOT</name>
<dbReference type="InterPro" id="IPR024923">
    <property type="entry name" value="PG_synth_SpoVB"/>
</dbReference>
<evidence type="ECO:0000313" key="7">
    <source>
        <dbReference type="EMBL" id="MCY6957674.1"/>
    </source>
</evidence>
<sequence length="538" mass="58432">MKKQSTTKGFAILSAASMIVKILSLLYIPFLVNVIGTQGWGIYSSAYQIYAFAYVLTNSGIPIAISKSVSEYMALQRYKDAVKSFKIARLLMLVIGSIMAVLMFVLAGPISKATNSESAKLAIMALAPTIFITSIVSTYRGYFQGRGNMTPTGVSQVIEQVLNTIFTLVFAALLLKYGVEAACAGGTIGTAMGSLGAMIYLIIVYEKNKKIVVPKGYKNIKHPTHSNKLILKKIIYYGLPIVICVGLQNVGEIVDLAIVKSRLLHGVGFPQKLADIKYGVFRQYRQLLGVPIALVSALSASVLPSLSGTFALKDKKELENKISNTFRLCLLVAVPSAVGLSVLSNPIFKLLFPSSQEGWKLLLFGSIVLVLTSIVQIQITILQSISRLYISTFFMILGVVGKIVANYFFVGIPKINIVGAVFGNMICFMIPLVLNYIFINKSLKIKMKILNHAVKPVISSALMGVMAYGSYLGLSVLIENFVKGYLNNAISCIGAIAIGAFSYMYGLALTGGITQSDFKVLPGPIRRMVPKIIKKKMK</sequence>
<keyword evidence="8" id="KW-1185">Reference proteome</keyword>
<feature type="transmembrane region" description="Helical" evidence="6">
    <location>
        <begin position="388"/>
        <end position="409"/>
    </location>
</feature>
<evidence type="ECO:0000256" key="3">
    <source>
        <dbReference type="ARBA" id="ARBA00022692"/>
    </source>
</evidence>
<feature type="transmembrane region" description="Helical" evidence="6">
    <location>
        <begin position="457"/>
        <end position="478"/>
    </location>
</feature>
<proteinExistence type="predicted"/>
<dbReference type="PIRSF" id="PIRSF038958">
    <property type="entry name" value="PG_synth_SpoVB"/>
    <property type="match status" value="1"/>
</dbReference>
<feature type="transmembrane region" description="Helical" evidence="6">
    <location>
        <begin position="415"/>
        <end position="437"/>
    </location>
</feature>
<evidence type="ECO:0000256" key="2">
    <source>
        <dbReference type="ARBA" id="ARBA00022475"/>
    </source>
</evidence>
<evidence type="ECO:0000313" key="8">
    <source>
        <dbReference type="Proteomes" id="UP001144612"/>
    </source>
</evidence>
<dbReference type="PANTHER" id="PTHR30250:SF21">
    <property type="entry name" value="LIPID II FLIPPASE MURJ"/>
    <property type="match status" value="1"/>
</dbReference>
<comment type="caution">
    <text evidence="7">The sequence shown here is derived from an EMBL/GenBank/DDBJ whole genome shotgun (WGS) entry which is preliminary data.</text>
</comment>
<keyword evidence="3 6" id="KW-0812">Transmembrane</keyword>
<feature type="transmembrane region" description="Helical" evidence="6">
    <location>
        <begin position="288"/>
        <end position="312"/>
    </location>
</feature>
<accession>A0ABT4D5V5</accession>
<organism evidence="7 8">
    <name type="scientific">Clostridium brassicae</name>
    <dbReference type="NCBI Taxonomy" id="2999072"/>
    <lineage>
        <taxon>Bacteria</taxon>
        <taxon>Bacillati</taxon>
        <taxon>Bacillota</taxon>
        <taxon>Clostridia</taxon>
        <taxon>Eubacteriales</taxon>
        <taxon>Clostridiaceae</taxon>
        <taxon>Clostridium</taxon>
    </lineage>
</organism>
<feature type="transmembrane region" description="Helical" evidence="6">
    <location>
        <begin position="160"/>
        <end position="179"/>
    </location>
</feature>
<evidence type="ECO:0000256" key="1">
    <source>
        <dbReference type="ARBA" id="ARBA00004651"/>
    </source>
</evidence>
<feature type="transmembrane region" description="Helical" evidence="6">
    <location>
        <begin position="119"/>
        <end position="139"/>
    </location>
</feature>